<protein>
    <recommendedName>
        <fullName evidence="5">Natterin-3-like</fullName>
    </recommendedName>
</protein>
<comment type="caution">
    <text evidence="3">The sequence shown here is derived from an EMBL/GenBank/DDBJ whole genome shotgun (WGS) entry which is preliminary data.</text>
</comment>
<organism evidence="3 4">
    <name type="scientific">Pleurodeles waltl</name>
    <name type="common">Iberian ribbed newt</name>
    <dbReference type="NCBI Taxonomy" id="8319"/>
    <lineage>
        <taxon>Eukaryota</taxon>
        <taxon>Metazoa</taxon>
        <taxon>Chordata</taxon>
        <taxon>Craniata</taxon>
        <taxon>Vertebrata</taxon>
        <taxon>Euteleostomi</taxon>
        <taxon>Amphibia</taxon>
        <taxon>Batrachia</taxon>
        <taxon>Caudata</taxon>
        <taxon>Salamandroidea</taxon>
        <taxon>Salamandridae</taxon>
        <taxon>Pleurodelinae</taxon>
        <taxon>Pleurodeles</taxon>
    </lineage>
</organism>
<dbReference type="PANTHER" id="PTHR31649:SF1">
    <property type="entry name" value="FARNESOIC ACID O-METHYL TRANSFERASE DOMAIN-CONTAINING PROTEIN"/>
    <property type="match status" value="1"/>
</dbReference>
<keyword evidence="2" id="KW-0732">Signal</keyword>
<feature type="chain" id="PRO_5044000920" description="Natterin-3-like" evidence="2">
    <location>
        <begin position="20"/>
        <end position="396"/>
    </location>
</feature>
<reference evidence="3" key="1">
    <citation type="journal article" date="2022" name="bioRxiv">
        <title>Sequencing and chromosome-scale assembly of the giantPleurodeles waltlgenome.</title>
        <authorList>
            <person name="Brown T."/>
            <person name="Elewa A."/>
            <person name="Iarovenko S."/>
            <person name="Subramanian E."/>
            <person name="Araus A.J."/>
            <person name="Petzold A."/>
            <person name="Susuki M."/>
            <person name="Suzuki K.-i.T."/>
            <person name="Hayashi T."/>
            <person name="Toyoda A."/>
            <person name="Oliveira C."/>
            <person name="Osipova E."/>
            <person name="Leigh N.D."/>
            <person name="Simon A."/>
            <person name="Yun M.H."/>
        </authorList>
    </citation>
    <scope>NUCLEOTIDE SEQUENCE</scope>
    <source>
        <strain evidence="3">20211129_DDA</strain>
        <tissue evidence="3">Liver</tissue>
    </source>
</reference>
<evidence type="ECO:0008006" key="5">
    <source>
        <dbReference type="Google" id="ProtNLM"/>
    </source>
</evidence>
<feature type="region of interest" description="Disordered" evidence="1">
    <location>
        <begin position="24"/>
        <end position="43"/>
    </location>
</feature>
<dbReference type="Pfam" id="PF11901">
    <property type="entry name" value="DM9"/>
    <property type="match status" value="1"/>
</dbReference>
<dbReference type="PANTHER" id="PTHR31649">
    <property type="entry name" value="AGAP009604-PA"/>
    <property type="match status" value="1"/>
</dbReference>
<gene>
    <name evidence="3" type="ORF">NDU88_002842</name>
</gene>
<dbReference type="AlphaFoldDB" id="A0AAV7SBP3"/>
<dbReference type="SUPFAM" id="SSF56973">
    <property type="entry name" value="Aerolisin/ETX pore-forming domain"/>
    <property type="match status" value="1"/>
</dbReference>
<proteinExistence type="predicted"/>
<dbReference type="Proteomes" id="UP001066276">
    <property type="component" value="Chromosome 4_2"/>
</dbReference>
<feature type="compositionally biased region" description="Basic and acidic residues" evidence="1">
    <location>
        <begin position="24"/>
        <end position="36"/>
    </location>
</feature>
<evidence type="ECO:0000313" key="3">
    <source>
        <dbReference type="EMBL" id="KAJ1162374.1"/>
    </source>
</evidence>
<sequence length="396" mass="44649">MKLVLWGWLAVLLLEGTKALHLPEHHESTDGSKEEYPNPSLQDVIPPLSHPSASGEEAELVERDEVQGAVRQIHFPDNINLRWEEWTGSLPEGAVSIWNSYTSRTDHVCAEPGCATGFYSPATGPYCYYPYGDREYRTSTFRVLVNLHDFESLEWKSGSYGSIPQNSVGSCSRVNVYVGKNKYGLGKVDTHHEAFFLPYEGKEYWYKSYEVLSIFADYKAQKISDVQYLKDEINFYQQPPQLLASSRVINNDCKTVKKTATLSRRTTVEQRWDIGRSTSFGVNSTISAGIPKIVETSLTISAELSFEWREGTTRTESVTHIHSLEMDVQPNHICEVVMEGREMTADMPFTATLTRFYGNGETRSTTARGAFIDVQIGAVTVHVKRCQPIPDAEPCY</sequence>
<feature type="signal peptide" evidence="2">
    <location>
        <begin position="1"/>
        <end position="19"/>
    </location>
</feature>
<evidence type="ECO:0000313" key="4">
    <source>
        <dbReference type="Proteomes" id="UP001066276"/>
    </source>
</evidence>
<keyword evidence="4" id="KW-1185">Reference proteome</keyword>
<dbReference type="InterPro" id="IPR006616">
    <property type="entry name" value="DM9_repeat"/>
</dbReference>
<dbReference type="Gene3D" id="2.170.15.10">
    <property type="entry name" value="Proaerolysin, chain A, domain 3"/>
    <property type="match status" value="1"/>
</dbReference>
<dbReference type="EMBL" id="JANPWB010000008">
    <property type="protein sequence ID" value="KAJ1162374.1"/>
    <property type="molecule type" value="Genomic_DNA"/>
</dbReference>
<accession>A0AAV7SBP3</accession>
<evidence type="ECO:0000256" key="1">
    <source>
        <dbReference type="SAM" id="MobiDB-lite"/>
    </source>
</evidence>
<evidence type="ECO:0000256" key="2">
    <source>
        <dbReference type="SAM" id="SignalP"/>
    </source>
</evidence>
<dbReference type="CDD" id="cd20220">
    <property type="entry name" value="PFM_natterin-3-like"/>
    <property type="match status" value="1"/>
</dbReference>
<name>A0AAV7SBP3_PLEWA</name>